<reference evidence="14 15" key="1">
    <citation type="submission" date="2016-02" db="EMBL/GenBank/DDBJ databases">
        <title>Complete genome sequence and transcriptome regulation of the pentose utilising yeast Sugiyamaella lignohabitans.</title>
        <authorList>
            <person name="Bellasio M."/>
            <person name="Peymann A."/>
            <person name="Valli M."/>
            <person name="Sipitzky M."/>
            <person name="Graf A."/>
            <person name="Sauer M."/>
            <person name="Marx H."/>
            <person name="Mattanovich D."/>
        </authorList>
    </citation>
    <scope>NUCLEOTIDE SEQUENCE [LARGE SCALE GENOMIC DNA]</scope>
    <source>
        <strain evidence="14 15">CBS 10342</strain>
    </source>
</reference>
<dbReference type="RefSeq" id="XP_018736985.1">
    <property type="nucleotide sequence ID" value="XM_018879030.1"/>
</dbReference>
<evidence type="ECO:0000256" key="3">
    <source>
        <dbReference type="ARBA" id="ARBA00019878"/>
    </source>
</evidence>
<keyword evidence="4" id="KW-0813">Transport</keyword>
<dbReference type="Gene3D" id="3.30.70.330">
    <property type="match status" value="1"/>
</dbReference>
<keyword evidence="7 10" id="KW-0694">RNA-binding</keyword>
<keyword evidence="6" id="KW-0509">mRNA transport</keyword>
<proteinExistence type="inferred from homology"/>
<dbReference type="GO" id="GO:0006401">
    <property type="term" value="P:RNA catabolic process"/>
    <property type="evidence" value="ECO:0007669"/>
    <property type="project" value="UniProtKB-ARBA"/>
</dbReference>
<feature type="region of interest" description="Disordered" evidence="12">
    <location>
        <begin position="129"/>
        <end position="170"/>
    </location>
</feature>
<dbReference type="GO" id="GO:0005846">
    <property type="term" value="C:nuclear cap binding complex"/>
    <property type="evidence" value="ECO:0007669"/>
    <property type="project" value="InterPro"/>
</dbReference>
<feature type="domain" description="RRM" evidence="13">
    <location>
        <begin position="46"/>
        <end position="124"/>
    </location>
</feature>
<keyword evidence="8 11" id="KW-0508">mRNA splicing</keyword>
<dbReference type="InterPro" id="IPR027157">
    <property type="entry name" value="NCBP2"/>
</dbReference>
<dbReference type="AlphaFoldDB" id="A0A167EVE7"/>
<evidence type="ECO:0000256" key="4">
    <source>
        <dbReference type="ARBA" id="ARBA00022448"/>
    </source>
</evidence>
<comment type="subcellular location">
    <subcellularLocation>
        <location evidence="1 11">Nucleus</location>
    </subcellularLocation>
</comment>
<comment type="similarity">
    <text evidence="2 11">Belongs to the RRM NCBP2 family.</text>
</comment>
<dbReference type="SMART" id="SM00360">
    <property type="entry name" value="RRM"/>
    <property type="match status" value="1"/>
</dbReference>
<dbReference type="EMBL" id="CP014503">
    <property type="protein sequence ID" value="ANB14508.1"/>
    <property type="molecule type" value="Genomic_DNA"/>
</dbReference>
<dbReference type="PROSITE" id="PS50102">
    <property type="entry name" value="RRM"/>
    <property type="match status" value="1"/>
</dbReference>
<evidence type="ECO:0000256" key="12">
    <source>
        <dbReference type="SAM" id="MobiDB-lite"/>
    </source>
</evidence>
<evidence type="ECO:0000256" key="1">
    <source>
        <dbReference type="ARBA" id="ARBA00004123"/>
    </source>
</evidence>
<dbReference type="Proteomes" id="UP000189580">
    <property type="component" value="Chromosome b"/>
</dbReference>
<evidence type="ECO:0000256" key="11">
    <source>
        <dbReference type="RuleBase" id="RU364036"/>
    </source>
</evidence>
<dbReference type="GO" id="GO:0051028">
    <property type="term" value="P:mRNA transport"/>
    <property type="evidence" value="ECO:0007669"/>
    <property type="project" value="UniProtKB-KW"/>
</dbReference>
<dbReference type="InterPro" id="IPR034148">
    <property type="entry name" value="NCBP2_RRM"/>
</dbReference>
<evidence type="ECO:0000313" key="15">
    <source>
        <dbReference type="Proteomes" id="UP000189580"/>
    </source>
</evidence>
<keyword evidence="9 11" id="KW-0539">Nucleus</keyword>
<gene>
    <name evidence="14" type="primary">CBC2</name>
    <name evidence="14" type="ORF">AWJ20_2103</name>
</gene>
<dbReference type="Pfam" id="PF00076">
    <property type="entry name" value="RRM_1"/>
    <property type="match status" value="1"/>
</dbReference>
<feature type="compositionally biased region" description="Basic and acidic residues" evidence="12">
    <location>
        <begin position="140"/>
        <end position="150"/>
    </location>
</feature>
<keyword evidence="5 11" id="KW-0507">mRNA processing</keyword>
<dbReference type="CDD" id="cd12240">
    <property type="entry name" value="RRM_NCBP2"/>
    <property type="match status" value="1"/>
</dbReference>
<dbReference type="KEGG" id="slb:AWJ20_2103"/>
<dbReference type="GO" id="GO:0045292">
    <property type="term" value="P:mRNA cis splicing, via spliceosome"/>
    <property type="evidence" value="ECO:0007669"/>
    <property type="project" value="InterPro"/>
</dbReference>
<name>A0A167EVE7_9ASCO</name>
<dbReference type="GO" id="GO:0005634">
    <property type="term" value="C:nucleus"/>
    <property type="evidence" value="ECO:0007669"/>
    <property type="project" value="UniProtKB-SubCell"/>
</dbReference>
<dbReference type="SUPFAM" id="SSF54928">
    <property type="entry name" value="RNA-binding domain, RBD"/>
    <property type="match status" value="1"/>
</dbReference>
<evidence type="ECO:0000256" key="6">
    <source>
        <dbReference type="ARBA" id="ARBA00022816"/>
    </source>
</evidence>
<accession>A0A167EVE7</accession>
<evidence type="ECO:0000256" key="9">
    <source>
        <dbReference type="ARBA" id="ARBA00023242"/>
    </source>
</evidence>
<feature type="region of interest" description="Disordered" evidence="12">
    <location>
        <begin position="1"/>
        <end position="22"/>
    </location>
</feature>
<organism evidence="14 15">
    <name type="scientific">Sugiyamaella lignohabitans</name>
    <dbReference type="NCBI Taxonomy" id="796027"/>
    <lineage>
        <taxon>Eukaryota</taxon>
        <taxon>Fungi</taxon>
        <taxon>Dikarya</taxon>
        <taxon>Ascomycota</taxon>
        <taxon>Saccharomycotina</taxon>
        <taxon>Dipodascomycetes</taxon>
        <taxon>Dipodascales</taxon>
        <taxon>Trichomonascaceae</taxon>
        <taxon>Sugiyamaella</taxon>
    </lineage>
</organism>
<dbReference type="FunFam" id="3.30.70.330:FF:000538">
    <property type="entry name" value="Nuclear cap-binding protein subunit 2"/>
    <property type="match status" value="1"/>
</dbReference>
<sequence length="170" mass="19212">MSRIDNPDLFTVHSTERTDGPSGYILRQAKRSQKGQDDLKAVETTKTLYVGNLSFYTSEEQIFELFSKAGEITRIIMGLDRFNKTPCGFCFVEYETHKQAVDCVKYINGTKLDDRVVKVDLDPGFVEGRQYGRGSSGGQVRDEFRDDYDPGRGGYGKRWSQAAQADRDAL</sequence>
<dbReference type="InterPro" id="IPR000504">
    <property type="entry name" value="RRM_dom"/>
</dbReference>
<evidence type="ECO:0000256" key="10">
    <source>
        <dbReference type="PROSITE-ProRule" id="PRU00176"/>
    </source>
</evidence>
<dbReference type="PANTHER" id="PTHR18847:SF0">
    <property type="entry name" value="NUCLEAR CAP-BINDING PROTEIN SUBUNIT 2"/>
    <property type="match status" value="1"/>
</dbReference>
<protein>
    <recommendedName>
        <fullName evidence="3 11">Nuclear cap-binding protein subunit 2</fullName>
    </recommendedName>
    <alternativeName>
        <fullName evidence="11">20 kDa nuclear cap-binding protein</fullName>
    </alternativeName>
</protein>
<dbReference type="InterPro" id="IPR012677">
    <property type="entry name" value="Nucleotide-bd_a/b_plait_sf"/>
</dbReference>
<evidence type="ECO:0000256" key="5">
    <source>
        <dbReference type="ARBA" id="ARBA00022664"/>
    </source>
</evidence>
<evidence type="ECO:0000259" key="13">
    <source>
        <dbReference type="PROSITE" id="PS50102"/>
    </source>
</evidence>
<dbReference type="GO" id="GO:0000339">
    <property type="term" value="F:RNA cap binding"/>
    <property type="evidence" value="ECO:0007669"/>
    <property type="project" value="InterPro"/>
</dbReference>
<evidence type="ECO:0000256" key="8">
    <source>
        <dbReference type="ARBA" id="ARBA00023187"/>
    </source>
</evidence>
<evidence type="ECO:0000256" key="7">
    <source>
        <dbReference type="ARBA" id="ARBA00022884"/>
    </source>
</evidence>
<evidence type="ECO:0000313" key="14">
    <source>
        <dbReference type="EMBL" id="ANB14508.1"/>
    </source>
</evidence>
<keyword evidence="15" id="KW-1185">Reference proteome</keyword>
<evidence type="ECO:0000256" key="2">
    <source>
        <dbReference type="ARBA" id="ARBA00010725"/>
    </source>
</evidence>
<dbReference type="InterPro" id="IPR035979">
    <property type="entry name" value="RBD_domain_sf"/>
</dbReference>
<dbReference type="OrthoDB" id="201398at2759"/>
<dbReference type="PANTHER" id="PTHR18847">
    <property type="entry name" value="20 KD NUCLEAR CAP BINDING PROTEIN"/>
    <property type="match status" value="1"/>
</dbReference>
<dbReference type="GeneID" id="30033978"/>